<dbReference type="Gene3D" id="3.10.110.10">
    <property type="entry name" value="Ubiquitin Conjugating Enzyme"/>
    <property type="match status" value="1"/>
</dbReference>
<dbReference type="CDD" id="cd24163">
    <property type="entry name" value="RWDD2_C"/>
    <property type="match status" value="1"/>
</dbReference>
<evidence type="ECO:0000259" key="1">
    <source>
        <dbReference type="Pfam" id="PF06544"/>
    </source>
</evidence>
<dbReference type="InterPro" id="IPR059181">
    <property type="entry name" value="RWDD2A-B_C"/>
</dbReference>
<dbReference type="Proteomes" id="UP000014254">
    <property type="component" value="Unassembled WGS sequence"/>
</dbReference>
<proteinExistence type="predicted"/>
<reference evidence="3" key="1">
    <citation type="submission" date="2013-05" db="EMBL/GenBank/DDBJ databases">
        <title>The Genome sequence of Mucor circinelloides f. circinelloides 1006PhL.</title>
        <authorList>
            <consortium name="The Broad Institute Genomics Platform"/>
            <person name="Cuomo C."/>
            <person name="Earl A."/>
            <person name="Findley K."/>
            <person name="Lee S.C."/>
            <person name="Walker B."/>
            <person name="Young S."/>
            <person name="Zeng Q."/>
            <person name="Gargeya S."/>
            <person name="Fitzgerald M."/>
            <person name="Haas B."/>
            <person name="Abouelleil A."/>
            <person name="Allen A.W."/>
            <person name="Alvarado L."/>
            <person name="Arachchi H.M."/>
            <person name="Berlin A.M."/>
            <person name="Chapman S.B."/>
            <person name="Gainer-Dewar J."/>
            <person name="Goldberg J."/>
            <person name="Griggs A."/>
            <person name="Gujja S."/>
            <person name="Hansen M."/>
            <person name="Howarth C."/>
            <person name="Imamovic A."/>
            <person name="Ireland A."/>
            <person name="Larimer J."/>
            <person name="McCowan C."/>
            <person name="Murphy C."/>
            <person name="Pearson M."/>
            <person name="Poon T.W."/>
            <person name="Priest M."/>
            <person name="Roberts A."/>
            <person name="Saif S."/>
            <person name="Shea T."/>
            <person name="Sisk P."/>
            <person name="Sykes S."/>
            <person name="Wortman J."/>
            <person name="Nusbaum C."/>
            <person name="Birren B."/>
        </authorList>
    </citation>
    <scope>NUCLEOTIDE SEQUENCE [LARGE SCALE GENOMIC DNA]</scope>
    <source>
        <strain evidence="3">1006PhL</strain>
    </source>
</reference>
<name>S2JHY1_MUCC1</name>
<feature type="domain" description="Small nuclear ribonucleoprotein Prp3 C-terminal" evidence="1">
    <location>
        <begin position="180"/>
        <end position="307"/>
    </location>
</feature>
<dbReference type="InterPro" id="IPR017359">
    <property type="entry name" value="Phi-like"/>
</dbReference>
<dbReference type="eggNOG" id="ENOG502RUR5">
    <property type="taxonomic scope" value="Eukaryota"/>
</dbReference>
<dbReference type="InParanoid" id="S2JHY1"/>
<evidence type="ECO:0000313" key="3">
    <source>
        <dbReference type="Proteomes" id="UP000014254"/>
    </source>
</evidence>
<dbReference type="AlphaFoldDB" id="S2JHY1"/>
<dbReference type="PANTHER" id="PTHR15955:SF10">
    <property type="entry name" value="DUF1115 DOMAIN PROTEIN (AFU_ORTHOLOGUE AFUA_5G14750)"/>
    <property type="match status" value="1"/>
</dbReference>
<accession>S2JHY1</accession>
<dbReference type="STRING" id="1220926.S2JHY1"/>
<dbReference type="OMA" id="ISWADIP"/>
<dbReference type="VEuPathDB" id="FungiDB:HMPREF1544_03725"/>
<sequence length="313" mass="36128">MSNEILSDAVNTIDLLQSIYFDKEFEFQRDQDEAAYKTLQGCWESDTWPTSFNPPLPSSLEFTIKAPVELLDQEDEEDVIYLTFNGQLSLTSITDYQLTLPSAANLWLSREDHESLVNTLNNEIQLDSSDDRSTWIIEKMQQLQAIAEPYALAKLQKSKQESDKAKLLQEGGPVRFLRDWIWFPMIYTREKRGDIIDWAPKYNITGFLCPGKPGAMCLEGPEKNVNQFVNDIKTISWASINPSHRKMTSRWKQTVDCSNDAQLNSERLFEGMTEIKFDIHGKFSNHNDLSKLQLWLKEKGCGEAFDHLFEYDS</sequence>
<dbReference type="OrthoDB" id="432412at2759"/>
<evidence type="ECO:0000313" key="2">
    <source>
        <dbReference type="EMBL" id="EPB89494.1"/>
    </source>
</evidence>
<dbReference type="EMBL" id="KE123934">
    <property type="protein sequence ID" value="EPB89494.1"/>
    <property type="molecule type" value="Genomic_DNA"/>
</dbReference>
<dbReference type="InterPro" id="IPR016135">
    <property type="entry name" value="UBQ-conjugating_enzyme/RWD"/>
</dbReference>
<organism evidence="2 3">
    <name type="scientific">Mucor circinelloides f. circinelloides (strain 1006PhL)</name>
    <name type="common">Mucormycosis agent</name>
    <name type="synonym">Calyptromyces circinelloides</name>
    <dbReference type="NCBI Taxonomy" id="1220926"/>
    <lineage>
        <taxon>Eukaryota</taxon>
        <taxon>Fungi</taxon>
        <taxon>Fungi incertae sedis</taxon>
        <taxon>Mucoromycota</taxon>
        <taxon>Mucoromycotina</taxon>
        <taxon>Mucoromycetes</taxon>
        <taxon>Mucorales</taxon>
        <taxon>Mucorineae</taxon>
        <taxon>Mucoraceae</taxon>
        <taxon>Mucor</taxon>
    </lineage>
</organism>
<dbReference type="PIRSF" id="PIRSF038021">
    <property type="entry name" value="UCP038021_RWDD2"/>
    <property type="match status" value="1"/>
</dbReference>
<dbReference type="InterPro" id="IPR010541">
    <property type="entry name" value="Prp3_C"/>
</dbReference>
<gene>
    <name evidence="2" type="ORF">HMPREF1544_03725</name>
</gene>
<dbReference type="PANTHER" id="PTHR15955">
    <property type="entry name" value="RWD DOMAIN CONTAINING PROTEIN 2"/>
    <property type="match status" value="1"/>
</dbReference>
<protein>
    <recommendedName>
        <fullName evidence="1">Small nuclear ribonucleoprotein Prp3 C-terminal domain-containing protein</fullName>
    </recommendedName>
</protein>
<dbReference type="Pfam" id="PF06544">
    <property type="entry name" value="Prp3_C"/>
    <property type="match status" value="1"/>
</dbReference>
<keyword evidence="3" id="KW-1185">Reference proteome</keyword>